<comment type="caution">
    <text evidence="6">The sequence shown here is derived from an EMBL/GenBank/DDBJ whole genome shotgun (WGS) entry which is preliminary data.</text>
</comment>
<dbReference type="PROSITE" id="PS50296">
    <property type="entry name" value="SUI1"/>
    <property type="match status" value="1"/>
</dbReference>
<evidence type="ECO:0000256" key="4">
    <source>
        <dbReference type="SAM" id="MobiDB-lite"/>
    </source>
</evidence>
<dbReference type="Pfam" id="PF01253">
    <property type="entry name" value="SUI1"/>
    <property type="match status" value="1"/>
</dbReference>
<keyword evidence="7" id="KW-1185">Reference proteome</keyword>
<dbReference type="GO" id="GO:0003743">
    <property type="term" value="F:translation initiation factor activity"/>
    <property type="evidence" value="ECO:0007669"/>
    <property type="project" value="UniProtKB-KW"/>
</dbReference>
<dbReference type="InterPro" id="IPR036877">
    <property type="entry name" value="SUI1_dom_sf"/>
</dbReference>
<dbReference type="InterPro" id="IPR005872">
    <property type="entry name" value="SUI1_arc_bac"/>
</dbReference>
<name>A0ABT4UNC4_9BACT</name>
<evidence type="ECO:0000256" key="2">
    <source>
        <dbReference type="ARBA" id="ARBA00022845"/>
    </source>
</evidence>
<dbReference type="EMBL" id="JAQGEF010000023">
    <property type="protein sequence ID" value="MDA3616124.1"/>
    <property type="molecule type" value="Genomic_DNA"/>
</dbReference>
<dbReference type="PIRSF" id="PIRSF037511">
    <property type="entry name" value="Transl_init_SUI1_pro"/>
    <property type="match status" value="1"/>
</dbReference>
<comment type="similarity">
    <text evidence="1">Belongs to the SUI1 family.</text>
</comment>
<dbReference type="InterPro" id="IPR050318">
    <property type="entry name" value="DENR/SUI1_TIF"/>
</dbReference>
<dbReference type="SUPFAM" id="SSF55159">
    <property type="entry name" value="eIF1-like"/>
    <property type="match status" value="1"/>
</dbReference>
<keyword evidence="6" id="KW-0396">Initiation factor</keyword>
<keyword evidence="2" id="KW-0810">Translation regulation</keyword>
<dbReference type="RefSeq" id="WP_407032454.1">
    <property type="nucleotide sequence ID" value="NZ_JAQGEF010000023.1"/>
</dbReference>
<accession>A0ABT4UNC4</accession>
<evidence type="ECO:0000313" key="7">
    <source>
        <dbReference type="Proteomes" id="UP001210231"/>
    </source>
</evidence>
<dbReference type="Gene3D" id="3.30.780.10">
    <property type="entry name" value="SUI1-like domain"/>
    <property type="match status" value="1"/>
</dbReference>
<sequence length="120" mass="13291">MQKKKNNDLSNLKGMFYSTDPDYVPPGYEEEQEPETLPPAQQKLRIWLETKHRGGKAASVISGFVGTEADLNELAKKLKNLCATGGSAKDGEIIIQGDHRDKILTWLQNNGYKQCKKAGG</sequence>
<dbReference type="InterPro" id="IPR001950">
    <property type="entry name" value="SUI1"/>
</dbReference>
<protein>
    <submittedName>
        <fullName evidence="6">Translation initiation factor</fullName>
    </submittedName>
</protein>
<gene>
    <name evidence="6" type="ORF">O3P16_15010</name>
</gene>
<feature type="region of interest" description="Disordered" evidence="4">
    <location>
        <begin position="1"/>
        <end position="38"/>
    </location>
</feature>
<reference evidence="6 7" key="1">
    <citation type="submission" date="2022-12" db="EMBL/GenBank/DDBJ databases">
        <title>Chitinophagaceae gen. sp. nov., a new member of the family Chitinophagaceae, isolated from soil in a chemical factory.</title>
        <authorList>
            <person name="Ke Z."/>
        </authorList>
    </citation>
    <scope>NUCLEOTIDE SEQUENCE [LARGE SCALE GENOMIC DNA]</scope>
    <source>
        <strain evidence="6 7">LY-5</strain>
    </source>
</reference>
<evidence type="ECO:0000259" key="5">
    <source>
        <dbReference type="PROSITE" id="PS50296"/>
    </source>
</evidence>
<dbReference type="Proteomes" id="UP001210231">
    <property type="component" value="Unassembled WGS sequence"/>
</dbReference>
<organism evidence="6 7">
    <name type="scientific">Polluticaenibacter yanchengensis</name>
    <dbReference type="NCBI Taxonomy" id="3014562"/>
    <lineage>
        <taxon>Bacteria</taxon>
        <taxon>Pseudomonadati</taxon>
        <taxon>Bacteroidota</taxon>
        <taxon>Chitinophagia</taxon>
        <taxon>Chitinophagales</taxon>
        <taxon>Chitinophagaceae</taxon>
        <taxon>Polluticaenibacter</taxon>
    </lineage>
</organism>
<dbReference type="PANTHER" id="PTHR12789:SF0">
    <property type="entry name" value="DENSITY-REGULATED PROTEIN"/>
    <property type="match status" value="1"/>
</dbReference>
<evidence type="ECO:0000313" key="6">
    <source>
        <dbReference type="EMBL" id="MDA3616124.1"/>
    </source>
</evidence>
<feature type="domain" description="SUI1" evidence="5">
    <location>
        <begin position="50"/>
        <end position="111"/>
    </location>
</feature>
<proteinExistence type="inferred from homology"/>
<evidence type="ECO:0000256" key="3">
    <source>
        <dbReference type="ARBA" id="ARBA00022917"/>
    </source>
</evidence>
<evidence type="ECO:0000256" key="1">
    <source>
        <dbReference type="ARBA" id="ARBA00005422"/>
    </source>
</evidence>
<dbReference type="CDD" id="cd11567">
    <property type="entry name" value="YciH_like"/>
    <property type="match status" value="1"/>
</dbReference>
<keyword evidence="3" id="KW-0648">Protein biosynthesis</keyword>
<dbReference type="PANTHER" id="PTHR12789">
    <property type="entry name" value="DENSITY-REGULATED PROTEIN HOMOLOG"/>
    <property type="match status" value="1"/>
</dbReference>